<sequence length="206" mass="23373">MRNSTTSYESILLIPDDLDIPTSTHIENLEDADSISEFIDPDTGVTHYIYTYDDIDLHSVTTMEDHHLEVIEQQLTDEPAEELDSTVTQQEVATPATEIWQLLGEMEDRFAVLHLIDYFVIGLAFTVSLVITLIIRPHLLLYFETSRSPRIAQEAIPNLNMTHGRTYVGMCVDSVVAGPCCFDVELFRGANVLPKLSVCFKHLFRR</sequence>
<dbReference type="AlphaFoldDB" id="A0AAV9WWK9"/>
<evidence type="ECO:0000313" key="2">
    <source>
        <dbReference type="EMBL" id="KAK6527610.1"/>
    </source>
</evidence>
<feature type="transmembrane region" description="Helical" evidence="1">
    <location>
        <begin position="115"/>
        <end position="135"/>
    </location>
</feature>
<dbReference type="Proteomes" id="UP001365542">
    <property type="component" value="Unassembled WGS sequence"/>
</dbReference>
<name>A0AAV9WWK9_9PEZI</name>
<protein>
    <submittedName>
        <fullName evidence="2">Uncharacterized protein</fullName>
    </submittedName>
</protein>
<keyword evidence="1" id="KW-0472">Membrane</keyword>
<comment type="caution">
    <text evidence="2">The sequence shown here is derived from an EMBL/GenBank/DDBJ whole genome shotgun (WGS) entry which is preliminary data.</text>
</comment>
<organism evidence="2 3">
    <name type="scientific">Orbilia ellipsospora</name>
    <dbReference type="NCBI Taxonomy" id="2528407"/>
    <lineage>
        <taxon>Eukaryota</taxon>
        <taxon>Fungi</taxon>
        <taxon>Dikarya</taxon>
        <taxon>Ascomycota</taxon>
        <taxon>Pezizomycotina</taxon>
        <taxon>Orbiliomycetes</taxon>
        <taxon>Orbiliales</taxon>
        <taxon>Orbiliaceae</taxon>
        <taxon>Orbilia</taxon>
    </lineage>
</organism>
<gene>
    <name evidence="2" type="ORF">TWF694_004594</name>
</gene>
<keyword evidence="3" id="KW-1185">Reference proteome</keyword>
<keyword evidence="1" id="KW-1133">Transmembrane helix</keyword>
<evidence type="ECO:0000313" key="3">
    <source>
        <dbReference type="Proteomes" id="UP001365542"/>
    </source>
</evidence>
<accession>A0AAV9WWK9</accession>
<dbReference type="EMBL" id="JAVHJO010000015">
    <property type="protein sequence ID" value="KAK6527610.1"/>
    <property type="molecule type" value="Genomic_DNA"/>
</dbReference>
<reference evidence="2 3" key="1">
    <citation type="submission" date="2019-10" db="EMBL/GenBank/DDBJ databases">
        <authorList>
            <person name="Palmer J.M."/>
        </authorList>
    </citation>
    <scope>NUCLEOTIDE SEQUENCE [LARGE SCALE GENOMIC DNA]</scope>
    <source>
        <strain evidence="2 3">TWF694</strain>
    </source>
</reference>
<proteinExistence type="predicted"/>
<keyword evidence="1" id="KW-0812">Transmembrane</keyword>
<evidence type="ECO:0000256" key="1">
    <source>
        <dbReference type="SAM" id="Phobius"/>
    </source>
</evidence>